<evidence type="ECO:0000256" key="1">
    <source>
        <dbReference type="ARBA" id="ARBA00022741"/>
    </source>
</evidence>
<dbReference type="GO" id="GO:0004519">
    <property type="term" value="F:endonuclease activity"/>
    <property type="evidence" value="ECO:0007669"/>
    <property type="project" value="InterPro"/>
</dbReference>
<dbReference type="GO" id="GO:0003677">
    <property type="term" value="F:DNA binding"/>
    <property type="evidence" value="ECO:0007669"/>
    <property type="project" value="InterPro"/>
</dbReference>
<dbReference type="InterPro" id="IPR007560">
    <property type="entry name" value="Restrct_endonuc_IV_Mrr"/>
</dbReference>
<reference evidence="5 6" key="1">
    <citation type="journal article" date="2014" name="Int. J. Syst. Evol. Microbiol.">
        <title>Complete genome sequence of Corynebacterium casei LMG S-19264T (=DSM 44701T), isolated from a smear-ripened cheese.</title>
        <authorList>
            <consortium name="US DOE Joint Genome Institute (JGI-PGF)"/>
            <person name="Walter F."/>
            <person name="Albersmeier A."/>
            <person name="Kalinowski J."/>
            <person name="Ruckert C."/>
        </authorList>
    </citation>
    <scope>NUCLEOTIDE SEQUENCE [LARGE SCALE GENOMIC DNA]</scope>
    <source>
        <strain evidence="5 6">CGMCC 1.15295</strain>
    </source>
</reference>
<proteinExistence type="predicted"/>
<dbReference type="GO" id="GO:0009307">
    <property type="term" value="P:DNA restriction-modification system"/>
    <property type="evidence" value="ECO:0007669"/>
    <property type="project" value="InterPro"/>
</dbReference>
<dbReference type="Proteomes" id="UP000598120">
    <property type="component" value="Unassembled WGS sequence"/>
</dbReference>
<dbReference type="RefSeq" id="WP_188604397.1">
    <property type="nucleotide sequence ID" value="NZ_BMIC01000001.1"/>
</dbReference>
<dbReference type="AlphaFoldDB" id="A0A8J2TJS6"/>
<feature type="domain" description="ATP-cone" evidence="4">
    <location>
        <begin position="6"/>
        <end position="87"/>
    </location>
</feature>
<dbReference type="InterPro" id="IPR005144">
    <property type="entry name" value="ATP-cone_dom"/>
</dbReference>
<evidence type="ECO:0000256" key="2">
    <source>
        <dbReference type="ARBA" id="ARBA00022840"/>
    </source>
</evidence>
<keyword evidence="1 3" id="KW-0547">Nucleotide-binding</keyword>
<comment type="caution">
    <text evidence="5">The sequence shown here is derived from an EMBL/GenBank/DDBJ whole genome shotgun (WGS) entry which is preliminary data.</text>
</comment>
<dbReference type="EMBL" id="BMIC01000001">
    <property type="protein sequence ID" value="GFZ76139.1"/>
    <property type="molecule type" value="Genomic_DNA"/>
</dbReference>
<dbReference type="Gene3D" id="3.40.1350.10">
    <property type="match status" value="1"/>
</dbReference>
<gene>
    <name evidence="5" type="ORF">GCM10011531_01150</name>
</gene>
<accession>A0A8J2TJS6</accession>
<dbReference type="InterPro" id="IPR011856">
    <property type="entry name" value="tRNA_endonuc-like_dom_sf"/>
</dbReference>
<dbReference type="CDD" id="cd22308">
    <property type="entry name" value="Af1548-like"/>
    <property type="match status" value="1"/>
</dbReference>
<dbReference type="GO" id="GO:0005524">
    <property type="term" value="F:ATP binding"/>
    <property type="evidence" value="ECO:0007669"/>
    <property type="project" value="UniProtKB-UniRule"/>
</dbReference>
<protein>
    <recommendedName>
        <fullName evidence="4">ATP-cone domain-containing protein</fullName>
    </recommendedName>
</protein>
<dbReference type="InterPro" id="IPR011335">
    <property type="entry name" value="Restrct_endonuc-II-like"/>
</dbReference>
<evidence type="ECO:0000313" key="6">
    <source>
        <dbReference type="Proteomes" id="UP000598120"/>
    </source>
</evidence>
<dbReference type="SUPFAM" id="SSF52980">
    <property type="entry name" value="Restriction endonuclease-like"/>
    <property type="match status" value="1"/>
</dbReference>
<organism evidence="5 6">
    <name type="scientific">Aquaticitalea lipolytica</name>
    <dbReference type="NCBI Taxonomy" id="1247562"/>
    <lineage>
        <taxon>Bacteria</taxon>
        <taxon>Pseudomonadati</taxon>
        <taxon>Bacteroidota</taxon>
        <taxon>Flavobacteriia</taxon>
        <taxon>Flavobacteriales</taxon>
        <taxon>Flavobacteriaceae</taxon>
        <taxon>Aquaticitalea</taxon>
    </lineage>
</organism>
<dbReference type="Pfam" id="PF03477">
    <property type="entry name" value="ATP-cone"/>
    <property type="match status" value="1"/>
</dbReference>
<dbReference type="Pfam" id="PF04471">
    <property type="entry name" value="Mrr_cat"/>
    <property type="match status" value="1"/>
</dbReference>
<dbReference type="PROSITE" id="PS51161">
    <property type="entry name" value="ATP_CONE"/>
    <property type="match status" value="1"/>
</dbReference>
<keyword evidence="6" id="KW-1185">Reference proteome</keyword>
<evidence type="ECO:0000259" key="4">
    <source>
        <dbReference type="PROSITE" id="PS51161"/>
    </source>
</evidence>
<name>A0A8J2TJS6_9FLAO</name>
<keyword evidence="2 3" id="KW-0067">ATP-binding</keyword>
<evidence type="ECO:0000313" key="5">
    <source>
        <dbReference type="EMBL" id="GFZ76139.1"/>
    </source>
</evidence>
<evidence type="ECO:0000256" key="3">
    <source>
        <dbReference type="PROSITE-ProRule" id="PRU00492"/>
    </source>
</evidence>
<sequence>MKFKEIDVTKSSGEKVRFSLDKLRNSLSKSGASKTVIDQILNSVRDELYQGISTKEIYNRAFALLKKQNSHYASRYKLKKAIYEFGPTGYPFENFVSAVLKYSGFNTKVGQILQGKCVTHEIDVVASKNGNTIIIECKFHSEEGRNCNVKVPLYIASRFKDVKTHWDLKPQETDLNECWVVTNTRFTEDALKYGKCVGLHLLSWDYPKGDALKDRIDRLGLYPITVSTLLTNREKQFLLSRDVVLCRDLIGDSFYLDHLGVSETRKQNILKEVKTLCNS</sequence>